<sequence>MNLTKQEKRICRQIMLQIIGDRDMDELSQQESRMVRKISKLIIYRDTERFLTVLGNVYENPELLEVE</sequence>
<accession>A0ABD7LTI8</accession>
<dbReference type="EMBL" id="FKLM01000022">
    <property type="protein sequence ID" value="SAM44933.1"/>
    <property type="molecule type" value="Genomic_DNA"/>
</dbReference>
<evidence type="ECO:0008006" key="3">
    <source>
        <dbReference type="Google" id="ProtNLM"/>
    </source>
</evidence>
<dbReference type="InterPro" id="IPR023385">
    <property type="entry name" value="YopX-like_C"/>
</dbReference>
<organism evidence="1 2">
    <name type="scientific">Enterococcus faecium</name>
    <name type="common">Streptococcus faecium</name>
    <dbReference type="NCBI Taxonomy" id="1352"/>
    <lineage>
        <taxon>Bacteria</taxon>
        <taxon>Bacillati</taxon>
        <taxon>Bacillota</taxon>
        <taxon>Bacilli</taxon>
        <taxon>Lactobacillales</taxon>
        <taxon>Enterococcaceae</taxon>
        <taxon>Enterococcus</taxon>
    </lineage>
</organism>
<reference evidence="1 2" key="1">
    <citation type="submission" date="2016-04" db="EMBL/GenBank/DDBJ databases">
        <authorList>
            <person name="Millard A."/>
        </authorList>
    </citation>
    <scope>NUCLEOTIDE SEQUENCE [LARGE SCALE GENOMIC DNA]</scope>
    <source>
        <strain evidence="1">Isolate 22</strain>
    </source>
</reference>
<dbReference type="RefSeq" id="WP_033646793.1">
    <property type="nucleotide sequence ID" value="NZ_JAGTZH010000148.1"/>
</dbReference>
<dbReference type="Proteomes" id="UP000183509">
    <property type="component" value="Unassembled WGS sequence"/>
</dbReference>
<comment type="caution">
    <text evidence="1">The sequence shown here is derived from an EMBL/GenBank/DDBJ whole genome shotgun (WGS) entry which is preliminary data.</text>
</comment>
<dbReference type="Gene3D" id="2.30.30.290">
    <property type="entry name" value="YopX-like domains"/>
    <property type="match status" value="1"/>
</dbReference>
<dbReference type="AlphaFoldDB" id="A0ABD7LTI8"/>
<name>A0ABD7LTI8_ENTFC</name>
<gene>
    <name evidence="1" type="ORF">DTPHA_601529</name>
</gene>
<evidence type="ECO:0000313" key="1">
    <source>
        <dbReference type="EMBL" id="SAM44933.1"/>
    </source>
</evidence>
<evidence type="ECO:0000313" key="2">
    <source>
        <dbReference type="Proteomes" id="UP000183509"/>
    </source>
</evidence>
<protein>
    <recommendedName>
        <fullName evidence="3">Transcriptional regulator</fullName>
    </recommendedName>
</protein>
<dbReference type="SUPFAM" id="SSF159006">
    <property type="entry name" value="YopX-like"/>
    <property type="match status" value="1"/>
</dbReference>
<proteinExistence type="predicted"/>